<dbReference type="EMBL" id="QLMH01000003">
    <property type="protein sequence ID" value="RAK21212.1"/>
    <property type="molecule type" value="Genomic_DNA"/>
</dbReference>
<dbReference type="GO" id="GO:0051301">
    <property type="term" value="P:cell division"/>
    <property type="evidence" value="ECO:0007669"/>
    <property type="project" value="UniProtKB-KW"/>
</dbReference>
<evidence type="ECO:0000259" key="1">
    <source>
        <dbReference type="SMART" id="SM00842"/>
    </source>
</evidence>
<keyword evidence="3" id="KW-1185">Reference proteome</keyword>
<proteinExistence type="predicted"/>
<dbReference type="RefSeq" id="WP_245934716.1">
    <property type="nucleotide sequence ID" value="NZ_QLMH01000003.1"/>
</dbReference>
<dbReference type="SUPFAM" id="SSF53067">
    <property type="entry name" value="Actin-like ATPase domain"/>
    <property type="match status" value="2"/>
</dbReference>
<comment type="caution">
    <text evidence="2">The sequence shown here is derived from an EMBL/GenBank/DDBJ whole genome shotgun (WGS) entry which is preliminary data.</text>
</comment>
<name>A0A327YLB9_9BACL</name>
<dbReference type="SMART" id="SM00842">
    <property type="entry name" value="FtsA"/>
    <property type="match status" value="1"/>
</dbReference>
<dbReference type="InterPro" id="IPR050696">
    <property type="entry name" value="FtsA/MreB"/>
</dbReference>
<evidence type="ECO:0000313" key="2">
    <source>
        <dbReference type="EMBL" id="RAK21212.1"/>
    </source>
</evidence>
<accession>A0A327YLB9</accession>
<dbReference type="AlphaFoldDB" id="A0A327YLB9"/>
<dbReference type="CDD" id="cd24004">
    <property type="entry name" value="ASKHA_NBD_PilM-like"/>
    <property type="match status" value="1"/>
</dbReference>
<dbReference type="PANTHER" id="PTHR32432">
    <property type="entry name" value="CELL DIVISION PROTEIN FTSA-RELATED"/>
    <property type="match status" value="1"/>
</dbReference>
<organism evidence="2 3">
    <name type="scientific">Paranoxybacillus vitaminiphilus</name>
    <dbReference type="NCBI Taxonomy" id="581036"/>
    <lineage>
        <taxon>Bacteria</taxon>
        <taxon>Bacillati</taxon>
        <taxon>Bacillota</taxon>
        <taxon>Bacilli</taxon>
        <taxon>Bacillales</taxon>
        <taxon>Anoxybacillaceae</taxon>
        <taxon>Paranoxybacillus</taxon>
    </lineage>
</organism>
<sequence>MNNEAAIFALDIGTRSVVGVILQEKDGSYQILDMIMKEHDERAMLDGQIHDVLAVAKVIGEIKEELEKKHGPLKRVSVAAAGRALKTERASATLHIAGKPMMTKEDVIHLELTAVQYAQAKLAARQAEGESHHYYCVGYSVIDYKIDGETIGSLIDQQGTEAAVEVIATFLPKLVVESLLAALQRAQLEMEALTLEPIAAINVLIPPTMRRLNVALVDIGAGTSDIAITDLGTVTAYGMVPIAGDEITEAISDHYLLDFPLAEKAKRELSLKKTVTITDILGFETEVTREEMIAAISGAIDKLAHAISQEILLLNNGKPPKAVMLVGGGSLTPELPKRLAEKLKLPENRVAIRGIDAIQKLELTPEIARHGPELVTPIGIAIAAKQNPVQYISVFVNGQIIRLFDMKRLTVGDCLLAAGIPFNKLYGKPGLASVVTLNGQTVTLPGTYGKPPIILKNGVSSSLDEEVNDGDQIAVKKGEDGEPASVQLKDLLDEIPSKKITINDKQYEIKAAIYQNGHPVSPEALVHDRDIIVIKMPETIEQALKKLNLSHLLDETKPFIVQINRFVIELKSFSGKLYRNGIEAKPDSPFADGDRFEIINGTKPTIQQLAEATNVRLTYSIPIIFNGEHITLSKNVAEFYKEGQLLKEDDFVENGATLELIEKKIEPFIFQDIFSYVQINIPPAASANFTLLKNGEPAAFYEPLAPGDELQIVWHATNAETK</sequence>
<keyword evidence="2" id="KW-0131">Cell cycle</keyword>
<gene>
    <name evidence="2" type="ORF">B0I26_103166</name>
</gene>
<dbReference type="PANTHER" id="PTHR32432:SF3">
    <property type="entry name" value="ETHANOLAMINE UTILIZATION PROTEIN EUTJ"/>
    <property type="match status" value="1"/>
</dbReference>
<dbReference type="InterPro" id="IPR043129">
    <property type="entry name" value="ATPase_NBD"/>
</dbReference>
<keyword evidence="2" id="KW-0132">Cell division</keyword>
<evidence type="ECO:0000313" key="3">
    <source>
        <dbReference type="Proteomes" id="UP000248555"/>
    </source>
</evidence>
<dbReference type="InterPro" id="IPR003494">
    <property type="entry name" value="SHS2_FtsA"/>
</dbReference>
<dbReference type="Proteomes" id="UP000248555">
    <property type="component" value="Unassembled WGS sequence"/>
</dbReference>
<feature type="domain" description="SHS2" evidence="1">
    <location>
        <begin position="7"/>
        <end position="204"/>
    </location>
</feature>
<reference evidence="2 3" key="1">
    <citation type="submission" date="2018-06" db="EMBL/GenBank/DDBJ databases">
        <title>Genomic Encyclopedia of Type Strains, Phase III (KMG-III): the genomes of soil and plant-associated and newly described type strains.</title>
        <authorList>
            <person name="Whitman W."/>
        </authorList>
    </citation>
    <scope>NUCLEOTIDE SEQUENCE [LARGE SCALE GENOMIC DNA]</scope>
    <source>
        <strain evidence="2 3">CGMCC 1.8979</strain>
    </source>
</reference>
<dbReference type="Pfam" id="PF14450">
    <property type="entry name" value="FtsA"/>
    <property type="match status" value="1"/>
</dbReference>
<dbReference type="Gene3D" id="3.30.420.40">
    <property type="match status" value="2"/>
</dbReference>
<protein>
    <submittedName>
        <fullName evidence="2">Cell division ATPase FtsA</fullName>
    </submittedName>
</protein>